<evidence type="ECO:0000256" key="1">
    <source>
        <dbReference type="ARBA" id="ARBA00022670"/>
    </source>
</evidence>
<evidence type="ECO:0000256" key="8">
    <source>
        <dbReference type="ARBA" id="ARBA00022801"/>
    </source>
</evidence>
<dbReference type="CDD" id="cd01647">
    <property type="entry name" value="RT_LTR"/>
    <property type="match status" value="1"/>
</dbReference>
<dbReference type="InterPro" id="IPR001584">
    <property type="entry name" value="Integrase_cat-core"/>
</dbReference>
<gene>
    <name evidence="17" type="ORF">KK1_045556</name>
</gene>
<dbReference type="Proteomes" id="UP000075243">
    <property type="component" value="Unassembled WGS sequence"/>
</dbReference>
<dbReference type="Pfam" id="PF00665">
    <property type="entry name" value="rve"/>
    <property type="match status" value="1"/>
</dbReference>
<keyword evidence="5" id="KW-0479">Metal-binding</keyword>
<dbReference type="InterPro" id="IPR050951">
    <property type="entry name" value="Retrovirus_Pol_polyprotein"/>
</dbReference>
<dbReference type="SUPFAM" id="SSF53098">
    <property type="entry name" value="Ribonuclease H-like"/>
    <property type="match status" value="1"/>
</dbReference>
<dbReference type="InterPro" id="IPR036397">
    <property type="entry name" value="RNaseH_sf"/>
</dbReference>
<keyword evidence="8" id="KW-0378">Hydrolase</keyword>
<evidence type="ECO:0000256" key="12">
    <source>
        <dbReference type="ARBA" id="ARBA00022932"/>
    </source>
</evidence>
<evidence type="ECO:0000256" key="3">
    <source>
        <dbReference type="ARBA" id="ARBA00022695"/>
    </source>
</evidence>
<evidence type="ECO:0000256" key="13">
    <source>
        <dbReference type="ARBA" id="ARBA00023125"/>
    </source>
</evidence>
<dbReference type="GO" id="GO:0003964">
    <property type="term" value="F:RNA-directed DNA polymerase activity"/>
    <property type="evidence" value="ECO:0007669"/>
    <property type="project" value="UniProtKB-KW"/>
</dbReference>
<dbReference type="EMBL" id="KQ484840">
    <property type="protein sequence ID" value="KYP33579.1"/>
    <property type="molecule type" value="Genomic_DNA"/>
</dbReference>
<keyword evidence="11" id="KW-0695">RNA-directed DNA polymerase</keyword>
<dbReference type="Pfam" id="PF00078">
    <property type="entry name" value="RVT_1"/>
    <property type="match status" value="1"/>
</dbReference>
<keyword evidence="9" id="KW-0460">Magnesium</keyword>
<evidence type="ECO:0000256" key="5">
    <source>
        <dbReference type="ARBA" id="ARBA00022723"/>
    </source>
</evidence>
<dbReference type="GO" id="GO:0006508">
    <property type="term" value="P:proteolysis"/>
    <property type="evidence" value="ECO:0007669"/>
    <property type="project" value="UniProtKB-KW"/>
</dbReference>
<evidence type="ECO:0000313" key="17">
    <source>
        <dbReference type="EMBL" id="KYP33579.1"/>
    </source>
</evidence>
<sequence length="1197" mass="136720">MFRNRENHTFLGNGNQSRPYSCHTRLARLDFPRFNGDGVKQWLIQCETFFSVDGTPEDYKVRLAVIHFEDKALQWHSAYVKNVGLSNLPSWDEYTKILIARFGEVCEDPMAELMRLRQKNSVQEYHEIFDRIVSQVELSEVNQLSCFLGGLKQDVQMMVRMFQPTSVMKAFSLAKMYESANSTNSQPKPFSKQLKPTLLPSSSKNLEINRPKPQTTRSLTPAYMNERRAKGLCYFCDEPFTPAHSLTHKKLQIHVLELEEANDSDEETPPAVETDASNVVEPLISVNALTGVTGFRTMRVTGLFKKKPLHILIDSGSTHNFLDVHLAKKLGCEISSMDPLSVTVADGARVQINSMVKGFSWLLHNAFFKSDMLLLPLGCCDMVLGIEWLITLGDITWNFEKLTMEFMVNGRRLVLRGATGTGLKTIRKQRLDKTLSAGVHISMLQVCETGEGVLLHSLSTHADSIAVPNNIEKLLLDFEDVFQEPTTLPPKRAEHDHRIPLVQGTNPVNKRPYRYAKQQKDIIDGIIREYLKSSIIQNSSSSYSSPVVLVGKKDGGWRLCIDYRELNKGTVKNRFPIPLVDDLLDELHGSKIFSKLDLRSGYNQVRVADEDVHKTAFKTHSFVNRYSTIARPLHDMLKKDGFSWLEEAKCAFQKLKTQLSNTPVLALPNFSKEFVLEVDASGQGVGDVLMQDRHPIAYIRRENVAADALSMMECSALLVHQATSELLNSIKNTWQTDVNLQRIIMELQVDNASHKQFSWQRGELRRKGKLVVGKDQEVRRQILVWLHASACGGHSGRDSTLHRVKSVVYWKGMTKDVRRFVQQCQVFQRSKYDTTASPGLLQPLPIPDHVWQHITMDFIEGLPNSFGKQVIFVVVDRLSKAAHFMALQHPYTAATVAQCFLDNVFKLHGFPTTITSDRDSVFVSRFWKEFMAVQGVQIQLSTAYHPQTDGQTEVVNRCVETYLRCMCCDEPKQWSKWLPLAEWWYNTTYHSSIKASPYEIVYGQTPPTYLPYLPGESKVELVDRSLQKREEMLKLAKFHMKRAQERMKQLADKHRSEREFQVGDLVFVKLHPYRQISVAFRSNAKLAPKYYGPYPVLEKIGAVAYKVQLPANSLIHNVFHVSQLKKLVGEAHTSTDCPILEEEAVTKEPEAIIDRTTVKRGNKAVTKVLVKWKYQLYEDATWEFYYDLKKKFPNFNP</sequence>
<dbReference type="PROSITE" id="PS50994">
    <property type="entry name" value="INTEGRASE"/>
    <property type="match status" value="1"/>
</dbReference>
<evidence type="ECO:0000259" key="16">
    <source>
        <dbReference type="PROSITE" id="PS50994"/>
    </source>
</evidence>
<dbReference type="Pfam" id="PF03732">
    <property type="entry name" value="Retrotrans_gag"/>
    <property type="match status" value="1"/>
</dbReference>
<keyword evidence="15" id="KW-0511">Multifunctional enzyme</keyword>
<feature type="domain" description="Integrase catalytic" evidence="16">
    <location>
        <begin position="841"/>
        <end position="1005"/>
    </location>
</feature>
<evidence type="ECO:0000256" key="4">
    <source>
        <dbReference type="ARBA" id="ARBA00022722"/>
    </source>
</evidence>
<dbReference type="SUPFAM" id="SSF54160">
    <property type="entry name" value="Chromo domain-like"/>
    <property type="match status" value="1"/>
</dbReference>
<dbReference type="PANTHER" id="PTHR37984:SF5">
    <property type="entry name" value="PROTEIN NYNRIN-LIKE"/>
    <property type="match status" value="1"/>
</dbReference>
<dbReference type="InterPro" id="IPR041577">
    <property type="entry name" value="RT_RNaseH_2"/>
</dbReference>
<keyword evidence="1" id="KW-0645">Protease</keyword>
<dbReference type="Gene3D" id="3.30.70.270">
    <property type="match status" value="1"/>
</dbReference>
<dbReference type="GO" id="GO:0015074">
    <property type="term" value="P:DNA integration"/>
    <property type="evidence" value="ECO:0007669"/>
    <property type="project" value="UniProtKB-KW"/>
</dbReference>
<dbReference type="Gene3D" id="3.30.420.10">
    <property type="entry name" value="Ribonuclease H-like superfamily/Ribonuclease H"/>
    <property type="match status" value="1"/>
</dbReference>
<organism evidence="17 18">
    <name type="scientific">Cajanus cajan</name>
    <name type="common">Pigeon pea</name>
    <name type="synonym">Cajanus indicus</name>
    <dbReference type="NCBI Taxonomy" id="3821"/>
    <lineage>
        <taxon>Eukaryota</taxon>
        <taxon>Viridiplantae</taxon>
        <taxon>Streptophyta</taxon>
        <taxon>Embryophyta</taxon>
        <taxon>Tracheophyta</taxon>
        <taxon>Spermatophyta</taxon>
        <taxon>Magnoliopsida</taxon>
        <taxon>eudicotyledons</taxon>
        <taxon>Gunneridae</taxon>
        <taxon>Pentapetalae</taxon>
        <taxon>rosids</taxon>
        <taxon>fabids</taxon>
        <taxon>Fabales</taxon>
        <taxon>Fabaceae</taxon>
        <taxon>Papilionoideae</taxon>
        <taxon>50 kb inversion clade</taxon>
        <taxon>NPAAA clade</taxon>
        <taxon>indigoferoid/millettioid clade</taxon>
        <taxon>Phaseoleae</taxon>
        <taxon>Cajanus</taxon>
    </lineage>
</organism>
<keyword evidence="3" id="KW-0548">Nucleotidyltransferase</keyword>
<dbReference type="Gene3D" id="2.40.70.10">
    <property type="entry name" value="Acid Proteases"/>
    <property type="match status" value="1"/>
</dbReference>
<keyword evidence="4" id="KW-0540">Nuclease</keyword>
<evidence type="ECO:0000256" key="15">
    <source>
        <dbReference type="ARBA" id="ARBA00023268"/>
    </source>
</evidence>
<keyword evidence="18" id="KW-1185">Reference proteome</keyword>
<accession>A0A151QTE4</accession>
<evidence type="ECO:0000313" key="18">
    <source>
        <dbReference type="Proteomes" id="UP000075243"/>
    </source>
</evidence>
<dbReference type="GO" id="GO:0003677">
    <property type="term" value="F:DNA binding"/>
    <property type="evidence" value="ECO:0007669"/>
    <property type="project" value="UniProtKB-KW"/>
</dbReference>
<keyword evidence="14" id="KW-0233">DNA recombination</keyword>
<evidence type="ECO:0000256" key="11">
    <source>
        <dbReference type="ARBA" id="ARBA00022918"/>
    </source>
</evidence>
<evidence type="ECO:0000256" key="7">
    <source>
        <dbReference type="ARBA" id="ARBA00022759"/>
    </source>
</evidence>
<dbReference type="Pfam" id="PF17919">
    <property type="entry name" value="RT_RNaseH_2"/>
    <property type="match status" value="1"/>
</dbReference>
<dbReference type="Pfam" id="PF00385">
    <property type="entry name" value="Chromo"/>
    <property type="match status" value="1"/>
</dbReference>
<dbReference type="InterPro" id="IPR016197">
    <property type="entry name" value="Chromo-like_dom_sf"/>
</dbReference>
<dbReference type="SUPFAM" id="SSF56672">
    <property type="entry name" value="DNA/RNA polymerases"/>
    <property type="match status" value="1"/>
</dbReference>
<dbReference type="GO" id="GO:0004190">
    <property type="term" value="F:aspartic-type endopeptidase activity"/>
    <property type="evidence" value="ECO:0007669"/>
    <property type="project" value="UniProtKB-KW"/>
</dbReference>
<dbReference type="Pfam" id="PF24626">
    <property type="entry name" value="SH3_Tf2-1"/>
    <property type="match status" value="1"/>
</dbReference>
<dbReference type="AlphaFoldDB" id="A0A151QTE4"/>
<dbReference type="SUPFAM" id="SSF50630">
    <property type="entry name" value="Acid proteases"/>
    <property type="match status" value="1"/>
</dbReference>
<dbReference type="InterPro" id="IPR005162">
    <property type="entry name" value="Retrotrans_gag_dom"/>
</dbReference>
<dbReference type="InterPro" id="IPR012337">
    <property type="entry name" value="RNaseH-like_sf"/>
</dbReference>
<reference evidence="17" key="1">
    <citation type="journal article" date="2012" name="Nat. Biotechnol.">
        <title>Draft genome sequence of pigeonpea (Cajanus cajan), an orphan legume crop of resource-poor farmers.</title>
        <authorList>
            <person name="Varshney R.K."/>
            <person name="Chen W."/>
            <person name="Li Y."/>
            <person name="Bharti A.K."/>
            <person name="Saxena R.K."/>
            <person name="Schlueter J.A."/>
            <person name="Donoghue M.T."/>
            <person name="Azam S."/>
            <person name="Fan G."/>
            <person name="Whaley A.M."/>
            <person name="Farmer A.D."/>
            <person name="Sheridan J."/>
            <person name="Iwata A."/>
            <person name="Tuteja R."/>
            <person name="Penmetsa R.V."/>
            <person name="Wu W."/>
            <person name="Upadhyaya H.D."/>
            <person name="Yang S.P."/>
            <person name="Shah T."/>
            <person name="Saxena K.B."/>
            <person name="Michael T."/>
            <person name="McCombie W.R."/>
            <person name="Yang B."/>
            <person name="Zhang G."/>
            <person name="Yang H."/>
            <person name="Wang J."/>
            <person name="Spillane C."/>
            <person name="Cook D.R."/>
            <person name="May G.D."/>
            <person name="Xu X."/>
            <person name="Jackson S.A."/>
        </authorList>
    </citation>
    <scope>NUCLEOTIDE SEQUENCE [LARGE SCALE GENOMIC DNA]</scope>
</reference>
<keyword evidence="7" id="KW-0255">Endonuclease</keyword>
<dbReference type="PANTHER" id="PTHR37984">
    <property type="entry name" value="PROTEIN CBG26694"/>
    <property type="match status" value="1"/>
</dbReference>
<dbReference type="Gene3D" id="2.40.50.40">
    <property type="match status" value="1"/>
</dbReference>
<dbReference type="InterPro" id="IPR043128">
    <property type="entry name" value="Rev_trsase/Diguanyl_cyclase"/>
</dbReference>
<dbReference type="InterPro" id="IPR000477">
    <property type="entry name" value="RT_dom"/>
</dbReference>
<dbReference type="Pfam" id="PF08284">
    <property type="entry name" value="RVP_2"/>
    <property type="match status" value="1"/>
</dbReference>
<dbReference type="GO" id="GO:0004519">
    <property type="term" value="F:endonuclease activity"/>
    <property type="evidence" value="ECO:0007669"/>
    <property type="project" value="UniProtKB-KW"/>
</dbReference>
<proteinExistence type="predicted"/>
<evidence type="ECO:0000256" key="14">
    <source>
        <dbReference type="ARBA" id="ARBA00023172"/>
    </source>
</evidence>
<dbReference type="GO" id="GO:0003887">
    <property type="term" value="F:DNA-directed DNA polymerase activity"/>
    <property type="evidence" value="ECO:0007669"/>
    <property type="project" value="UniProtKB-KW"/>
</dbReference>
<evidence type="ECO:0000256" key="10">
    <source>
        <dbReference type="ARBA" id="ARBA00022908"/>
    </source>
</evidence>
<protein>
    <submittedName>
        <fullName evidence="17">Retrotransposable element Tf2</fullName>
    </submittedName>
</protein>
<dbReference type="Gene3D" id="3.10.10.10">
    <property type="entry name" value="HIV Type 1 Reverse Transcriptase, subunit A, domain 1"/>
    <property type="match status" value="1"/>
</dbReference>
<dbReference type="Pfam" id="PF17921">
    <property type="entry name" value="Integrase_H2C2"/>
    <property type="match status" value="1"/>
</dbReference>
<evidence type="ECO:0000256" key="2">
    <source>
        <dbReference type="ARBA" id="ARBA00022679"/>
    </source>
</evidence>
<dbReference type="OMA" id="RCMISEK"/>
<dbReference type="CDD" id="cd00303">
    <property type="entry name" value="retropepsin_like"/>
    <property type="match status" value="1"/>
</dbReference>
<dbReference type="Gene3D" id="1.10.340.70">
    <property type="match status" value="1"/>
</dbReference>
<dbReference type="GO" id="GO:0006310">
    <property type="term" value="P:DNA recombination"/>
    <property type="evidence" value="ECO:0007669"/>
    <property type="project" value="UniProtKB-KW"/>
</dbReference>
<dbReference type="InterPro" id="IPR023780">
    <property type="entry name" value="Chromo_domain"/>
</dbReference>
<evidence type="ECO:0000256" key="6">
    <source>
        <dbReference type="ARBA" id="ARBA00022750"/>
    </source>
</evidence>
<dbReference type="Gramene" id="C.cajan_42554.t">
    <property type="protein sequence ID" value="C.cajan_42554.t"/>
    <property type="gene ID" value="C.cajan_42554"/>
</dbReference>
<dbReference type="InterPro" id="IPR021109">
    <property type="entry name" value="Peptidase_aspartic_dom_sf"/>
</dbReference>
<dbReference type="GO" id="GO:0046872">
    <property type="term" value="F:metal ion binding"/>
    <property type="evidence" value="ECO:0007669"/>
    <property type="project" value="UniProtKB-KW"/>
</dbReference>
<keyword evidence="10" id="KW-0229">DNA integration</keyword>
<evidence type="ECO:0000256" key="9">
    <source>
        <dbReference type="ARBA" id="ARBA00022842"/>
    </source>
</evidence>
<keyword evidence="13" id="KW-0238">DNA-binding</keyword>
<dbReference type="InterPro" id="IPR043502">
    <property type="entry name" value="DNA/RNA_pol_sf"/>
</dbReference>
<keyword evidence="2" id="KW-0808">Transferase</keyword>
<dbReference type="InterPro" id="IPR056924">
    <property type="entry name" value="SH3_Tf2-1"/>
</dbReference>
<keyword evidence="6" id="KW-0064">Aspartyl protease</keyword>
<dbReference type="InterPro" id="IPR041588">
    <property type="entry name" value="Integrase_H2C2"/>
</dbReference>
<name>A0A151QTE4_CAJCA</name>
<keyword evidence="12" id="KW-0239">DNA-directed DNA polymerase</keyword>